<dbReference type="InterPro" id="IPR005509">
    <property type="entry name" value="AfsA_hotdog_dom"/>
</dbReference>
<dbReference type="EMBL" id="JACHLL010000006">
    <property type="protein sequence ID" value="MBB6342938.1"/>
    <property type="molecule type" value="Genomic_DNA"/>
</dbReference>
<protein>
    <recommendedName>
        <fullName evidence="1">A-factor biosynthesis hotdog domain-containing protein</fullName>
    </recommendedName>
</protein>
<proteinExistence type="predicted"/>
<dbReference type="RefSeq" id="WP_184684806.1">
    <property type="nucleotide sequence ID" value="NZ_JACHLL010000006.1"/>
</dbReference>
<evidence type="ECO:0000313" key="2">
    <source>
        <dbReference type="EMBL" id="MBB6342938.1"/>
    </source>
</evidence>
<sequence length="250" mass="28753">MSIERIFIVGDKFKLFAENSNVMLASELEAILDGDLLHERNLRFQLGQGVSEEQINRLLEKTVRIKKPWLADFAKPQKASRQHVHKHQMQNSMISLPRRLTRSTYEVDVLLDERCAEMSDHVTGQHIQGMVLTEAARQTFLAVSEEFYLADQNDSSYFVINNMDVQYLHFVFPLPMSIHYEVLEHSINPRRGSHRFDVSMSVIQGQKTCCVIKTKFSTYPDAVISEKEGLLAKGAIDSELNVEIRHEQFA</sequence>
<dbReference type="AlphaFoldDB" id="A0A7X0BUS9"/>
<evidence type="ECO:0000259" key="1">
    <source>
        <dbReference type="Pfam" id="PF03756"/>
    </source>
</evidence>
<name>A0A7X0BUS9_9PSED</name>
<gene>
    <name evidence="2" type="ORF">HNP49_003126</name>
</gene>
<feature type="domain" description="A-factor biosynthesis hotdog" evidence="1">
    <location>
        <begin position="84"/>
        <end position="216"/>
    </location>
</feature>
<evidence type="ECO:0000313" key="3">
    <source>
        <dbReference type="Proteomes" id="UP000557193"/>
    </source>
</evidence>
<organism evidence="2 3">
    <name type="scientific">Pseudomonas fluvialis</name>
    <dbReference type="NCBI Taxonomy" id="1793966"/>
    <lineage>
        <taxon>Bacteria</taxon>
        <taxon>Pseudomonadati</taxon>
        <taxon>Pseudomonadota</taxon>
        <taxon>Gammaproteobacteria</taxon>
        <taxon>Pseudomonadales</taxon>
        <taxon>Pseudomonadaceae</taxon>
        <taxon>Pseudomonas</taxon>
    </lineage>
</organism>
<dbReference type="Pfam" id="PF03756">
    <property type="entry name" value="AfsA"/>
    <property type="match status" value="1"/>
</dbReference>
<keyword evidence="3" id="KW-1185">Reference proteome</keyword>
<reference evidence="2 3" key="1">
    <citation type="submission" date="2020-08" db="EMBL/GenBank/DDBJ databases">
        <title>Functional genomics of gut bacteria from endangered species of beetles.</title>
        <authorList>
            <person name="Carlos-Shanley C."/>
        </authorList>
    </citation>
    <scope>NUCLEOTIDE SEQUENCE [LARGE SCALE GENOMIC DNA]</scope>
    <source>
        <strain evidence="2 3">S00202</strain>
    </source>
</reference>
<dbReference type="Proteomes" id="UP000557193">
    <property type="component" value="Unassembled WGS sequence"/>
</dbReference>
<comment type="caution">
    <text evidence="2">The sequence shown here is derived from an EMBL/GenBank/DDBJ whole genome shotgun (WGS) entry which is preliminary data.</text>
</comment>
<accession>A0A7X0BUS9</accession>